<evidence type="ECO:0000313" key="2">
    <source>
        <dbReference type="EMBL" id="MQM02110.1"/>
    </source>
</evidence>
<evidence type="ECO:0000256" key="1">
    <source>
        <dbReference type="SAM" id="MobiDB-lite"/>
    </source>
</evidence>
<reference evidence="2" key="1">
    <citation type="submission" date="2017-07" db="EMBL/GenBank/DDBJ databases">
        <title>Taro Niue Genome Assembly and Annotation.</title>
        <authorList>
            <person name="Atibalentja N."/>
            <person name="Keating K."/>
            <person name="Fields C.J."/>
        </authorList>
    </citation>
    <scope>NUCLEOTIDE SEQUENCE</scope>
    <source>
        <strain evidence="2">Niue_2</strain>
        <tissue evidence="2">Leaf</tissue>
    </source>
</reference>
<feature type="compositionally biased region" description="Basic and acidic residues" evidence="1">
    <location>
        <begin position="1"/>
        <end position="17"/>
    </location>
</feature>
<keyword evidence="3" id="KW-1185">Reference proteome</keyword>
<name>A0A843WGU6_COLES</name>
<dbReference type="AlphaFoldDB" id="A0A843WGU6"/>
<proteinExistence type="predicted"/>
<comment type="caution">
    <text evidence="2">The sequence shown here is derived from an EMBL/GenBank/DDBJ whole genome shotgun (WGS) entry which is preliminary data.</text>
</comment>
<dbReference type="Proteomes" id="UP000652761">
    <property type="component" value="Unassembled WGS sequence"/>
</dbReference>
<accession>A0A843WGU6</accession>
<sequence>MGVKTWVEDKTSVDAPDRLTSGETSQQRQGTHRVEETGRYPSGSPDLWAATAKIGSSTWAGGRVLGVVTTTATTAAAATAGSLVKEKRRISISPESCTLQL</sequence>
<gene>
    <name evidence="2" type="ORF">Taro_034872</name>
</gene>
<dbReference type="EMBL" id="NMUH01002794">
    <property type="protein sequence ID" value="MQM02110.1"/>
    <property type="molecule type" value="Genomic_DNA"/>
</dbReference>
<evidence type="ECO:0000313" key="3">
    <source>
        <dbReference type="Proteomes" id="UP000652761"/>
    </source>
</evidence>
<protein>
    <submittedName>
        <fullName evidence="2">Uncharacterized protein</fullName>
    </submittedName>
</protein>
<feature type="region of interest" description="Disordered" evidence="1">
    <location>
        <begin position="1"/>
        <end position="45"/>
    </location>
</feature>
<organism evidence="2 3">
    <name type="scientific">Colocasia esculenta</name>
    <name type="common">Wild taro</name>
    <name type="synonym">Arum esculentum</name>
    <dbReference type="NCBI Taxonomy" id="4460"/>
    <lineage>
        <taxon>Eukaryota</taxon>
        <taxon>Viridiplantae</taxon>
        <taxon>Streptophyta</taxon>
        <taxon>Embryophyta</taxon>
        <taxon>Tracheophyta</taxon>
        <taxon>Spermatophyta</taxon>
        <taxon>Magnoliopsida</taxon>
        <taxon>Liliopsida</taxon>
        <taxon>Araceae</taxon>
        <taxon>Aroideae</taxon>
        <taxon>Colocasieae</taxon>
        <taxon>Colocasia</taxon>
    </lineage>
</organism>